<dbReference type="EMBL" id="MU004245">
    <property type="protein sequence ID" value="KAF2663565.1"/>
    <property type="molecule type" value="Genomic_DNA"/>
</dbReference>
<reference evidence="2" key="1">
    <citation type="journal article" date="2020" name="Stud. Mycol.">
        <title>101 Dothideomycetes genomes: a test case for predicting lifestyles and emergence of pathogens.</title>
        <authorList>
            <person name="Haridas S."/>
            <person name="Albert R."/>
            <person name="Binder M."/>
            <person name="Bloem J."/>
            <person name="Labutti K."/>
            <person name="Salamov A."/>
            <person name="Andreopoulos B."/>
            <person name="Baker S."/>
            <person name="Barry K."/>
            <person name="Bills G."/>
            <person name="Bluhm B."/>
            <person name="Cannon C."/>
            <person name="Castanera R."/>
            <person name="Culley D."/>
            <person name="Daum C."/>
            <person name="Ezra D."/>
            <person name="Gonzalez J."/>
            <person name="Henrissat B."/>
            <person name="Kuo A."/>
            <person name="Liang C."/>
            <person name="Lipzen A."/>
            <person name="Lutzoni F."/>
            <person name="Magnuson J."/>
            <person name="Mondo S."/>
            <person name="Nolan M."/>
            <person name="Ohm R."/>
            <person name="Pangilinan J."/>
            <person name="Park H.-J."/>
            <person name="Ramirez L."/>
            <person name="Alfaro M."/>
            <person name="Sun H."/>
            <person name="Tritt A."/>
            <person name="Yoshinaga Y."/>
            <person name="Zwiers L.-H."/>
            <person name="Turgeon B."/>
            <person name="Goodwin S."/>
            <person name="Spatafora J."/>
            <person name="Crous P."/>
            <person name="Grigoriev I."/>
        </authorList>
    </citation>
    <scope>NUCLEOTIDE SEQUENCE</scope>
    <source>
        <strain evidence="2">CBS 115976</strain>
    </source>
</reference>
<feature type="region of interest" description="Disordered" evidence="1">
    <location>
        <begin position="260"/>
        <end position="287"/>
    </location>
</feature>
<dbReference type="AlphaFoldDB" id="A0A6A6TU34"/>
<accession>A0A6A6TU34</accession>
<name>A0A6A6TU34_9PEZI</name>
<protein>
    <submittedName>
        <fullName evidence="2">Uncharacterized protein</fullName>
    </submittedName>
</protein>
<evidence type="ECO:0000313" key="3">
    <source>
        <dbReference type="Proteomes" id="UP000799302"/>
    </source>
</evidence>
<evidence type="ECO:0000313" key="2">
    <source>
        <dbReference type="EMBL" id="KAF2663565.1"/>
    </source>
</evidence>
<keyword evidence="3" id="KW-1185">Reference proteome</keyword>
<feature type="region of interest" description="Disordered" evidence="1">
    <location>
        <begin position="1"/>
        <end position="28"/>
    </location>
</feature>
<feature type="compositionally biased region" description="Polar residues" evidence="1">
    <location>
        <begin position="13"/>
        <end position="28"/>
    </location>
</feature>
<proteinExistence type="predicted"/>
<gene>
    <name evidence="2" type="ORF">BT63DRAFT_419026</name>
</gene>
<organism evidence="2 3">
    <name type="scientific">Microthyrium microscopicum</name>
    <dbReference type="NCBI Taxonomy" id="703497"/>
    <lineage>
        <taxon>Eukaryota</taxon>
        <taxon>Fungi</taxon>
        <taxon>Dikarya</taxon>
        <taxon>Ascomycota</taxon>
        <taxon>Pezizomycotina</taxon>
        <taxon>Dothideomycetes</taxon>
        <taxon>Dothideomycetes incertae sedis</taxon>
        <taxon>Microthyriales</taxon>
        <taxon>Microthyriaceae</taxon>
        <taxon>Microthyrium</taxon>
    </lineage>
</organism>
<dbReference type="OrthoDB" id="2951834at2759"/>
<evidence type="ECO:0000256" key="1">
    <source>
        <dbReference type="SAM" id="MobiDB-lite"/>
    </source>
</evidence>
<sequence length="367" mass="42341">MIPSSAKRAKPSIQANNTSEKAEMTMSSSVNRVTMSSAKLELATKRSYLRHIIPAEIRQMIFSYLLVSSPDHPQCLILDTTEYEPSRKPSFRLESNAQSEFDLKGNGQLYPEILATCSLFYKEGISMLYCQNAFMAKAPADFDDYPISPQQTKFLCDITHIVFDCPTVAEHFARKPQCIELNNALPALQTVICIAEAFDTLERPDGITDSETWRESFDAFRKRQPLLKRLELRLQQPQDEFQDHNSEYYFHPHYENWLGQSQLEPPHKDPSLSTNSNRAGDHGRYAYHPESKHRLPLNFDEHRRRMALACTWLRNDIADLEWRFQTFASKKALPRVFVHAIVKQKPSTTILCEVVGQWGHMSRVEEL</sequence>
<dbReference type="Proteomes" id="UP000799302">
    <property type="component" value="Unassembled WGS sequence"/>
</dbReference>